<reference evidence="2 3" key="1">
    <citation type="submission" date="2021-04" db="EMBL/GenBank/DDBJ databases">
        <title>The genome sequence of type strain Ideonella paludis KCTC 32238.</title>
        <authorList>
            <person name="Liu Y."/>
        </authorList>
    </citation>
    <scope>NUCLEOTIDE SEQUENCE [LARGE SCALE GENOMIC DNA]</scope>
    <source>
        <strain evidence="2 3">KCTC 32238</strain>
    </source>
</reference>
<keyword evidence="1" id="KW-0812">Transmembrane</keyword>
<dbReference type="NCBIfam" id="TIGR02523">
    <property type="entry name" value="type_IV_pilV"/>
    <property type="match status" value="1"/>
</dbReference>
<comment type="caution">
    <text evidence="2">The sequence shown here is derived from an EMBL/GenBank/DDBJ whole genome shotgun (WGS) entry which is preliminary data.</text>
</comment>
<evidence type="ECO:0000256" key="1">
    <source>
        <dbReference type="SAM" id="Phobius"/>
    </source>
</evidence>
<dbReference type="EMBL" id="JAGQDG010000003">
    <property type="protein sequence ID" value="MBQ0935740.1"/>
    <property type="molecule type" value="Genomic_DNA"/>
</dbReference>
<protein>
    <submittedName>
        <fullName evidence="2">Type IV pilus modification protein PilV</fullName>
    </submittedName>
</protein>
<sequence>MVSLRRLASAHRARGFALFEVLAAMMVLSVSFLGTAMLLAKTAREGRSAVFLSRAAVLASDMAERMRVSPGAKASYNLHASFSYQQAANSVTMMGNCGGLYTVPGATPTTLGDCTGPQQTAYYDVTTWLNQIRYGLPGGTGFIFPPTPTRSTHIIAVAWMEPVVQTSQTGVIESVNQKCSALPGASLAAPDNVRCYAMEIQL</sequence>
<accession>A0ABS5DX70</accession>
<proteinExistence type="predicted"/>
<dbReference type="RefSeq" id="WP_210808936.1">
    <property type="nucleotide sequence ID" value="NZ_JAGQDG010000003.1"/>
</dbReference>
<organism evidence="2 3">
    <name type="scientific">Ideonella paludis</name>
    <dbReference type="NCBI Taxonomy" id="1233411"/>
    <lineage>
        <taxon>Bacteria</taxon>
        <taxon>Pseudomonadati</taxon>
        <taxon>Pseudomonadota</taxon>
        <taxon>Betaproteobacteria</taxon>
        <taxon>Burkholderiales</taxon>
        <taxon>Sphaerotilaceae</taxon>
        <taxon>Ideonella</taxon>
    </lineage>
</organism>
<evidence type="ECO:0000313" key="2">
    <source>
        <dbReference type="EMBL" id="MBQ0935740.1"/>
    </source>
</evidence>
<name>A0ABS5DX70_9BURK</name>
<dbReference type="Proteomes" id="UP000672097">
    <property type="component" value="Unassembled WGS sequence"/>
</dbReference>
<keyword evidence="1" id="KW-1133">Transmembrane helix</keyword>
<dbReference type="InterPro" id="IPR013362">
    <property type="entry name" value="Pilus_4_PilV"/>
</dbReference>
<feature type="transmembrane region" description="Helical" evidence="1">
    <location>
        <begin position="21"/>
        <end position="40"/>
    </location>
</feature>
<keyword evidence="1" id="KW-0472">Membrane</keyword>
<evidence type="ECO:0000313" key="3">
    <source>
        <dbReference type="Proteomes" id="UP000672097"/>
    </source>
</evidence>
<gene>
    <name evidence="2" type="primary">pilV</name>
    <name evidence="2" type="ORF">KAK11_10405</name>
</gene>
<keyword evidence="3" id="KW-1185">Reference proteome</keyword>